<protein>
    <submittedName>
        <fullName evidence="2">Rna-directed dna polymerase from mobile element jockey-like</fullName>
    </submittedName>
</protein>
<keyword evidence="2" id="KW-0808">Transferase</keyword>
<proteinExistence type="predicted"/>
<evidence type="ECO:0000313" key="3">
    <source>
        <dbReference type="Proteomes" id="UP000233556"/>
    </source>
</evidence>
<reference evidence="3" key="1">
    <citation type="submission" date="2017-11" db="EMBL/GenBank/DDBJ databases">
        <authorList>
            <person name="Lima N.C."/>
            <person name="Parody-Merino A.M."/>
            <person name="Battley P.F."/>
            <person name="Fidler A.E."/>
            <person name="Prosdocimi F."/>
        </authorList>
    </citation>
    <scope>NUCLEOTIDE SEQUENCE [LARGE SCALE GENOMIC DNA]</scope>
</reference>
<dbReference type="GO" id="GO:0007508">
    <property type="term" value="P:larval heart development"/>
    <property type="evidence" value="ECO:0007669"/>
    <property type="project" value="TreeGrafter"/>
</dbReference>
<dbReference type="GO" id="GO:0003964">
    <property type="term" value="F:RNA-directed DNA polymerase activity"/>
    <property type="evidence" value="ECO:0007669"/>
    <property type="project" value="UniProtKB-KW"/>
</dbReference>
<dbReference type="GO" id="GO:0061343">
    <property type="term" value="P:cell adhesion involved in heart morphogenesis"/>
    <property type="evidence" value="ECO:0007669"/>
    <property type="project" value="TreeGrafter"/>
</dbReference>
<dbReference type="OrthoDB" id="416454at2759"/>
<dbReference type="Pfam" id="PF00078">
    <property type="entry name" value="RVT_1"/>
    <property type="match status" value="1"/>
</dbReference>
<keyword evidence="2" id="KW-0548">Nucleotidyltransferase</keyword>
<keyword evidence="2" id="KW-0695">RNA-directed DNA polymerase</keyword>
<evidence type="ECO:0000259" key="1">
    <source>
        <dbReference type="Pfam" id="PF00078"/>
    </source>
</evidence>
<feature type="domain" description="Reverse transcriptase" evidence="1">
    <location>
        <begin position="152"/>
        <end position="245"/>
    </location>
</feature>
<dbReference type="GO" id="GO:0031012">
    <property type="term" value="C:extracellular matrix"/>
    <property type="evidence" value="ECO:0007669"/>
    <property type="project" value="TreeGrafter"/>
</dbReference>
<dbReference type="PANTHER" id="PTHR33395">
    <property type="entry name" value="TRANSCRIPTASE, PUTATIVE-RELATED-RELATED"/>
    <property type="match status" value="1"/>
</dbReference>
<sequence length="251" mass="28058">MVEESMRKGVMLDLVLTNKEGLVENVTLKGSLGCTDHEMVEFKILRAASRVCSKLITLDFRRADFGLLRYIRDKDNTREDVGTLWKETGDLVTQDMEEAELLNDFFASVLTGKGSNHNAHVTEGKNRGYENEEVHTVGEDQIQDHLSNLKEKKKDPGNYRPVNLTSMPGKIMEQIVLESLLRHVENKEAIGDSQHGFTKGKSCPTNLVVFYDSATALVDMGRATAIICLDLCKAFDTVPHDILVSTGKSWI</sequence>
<dbReference type="PANTHER" id="PTHR33395:SF22">
    <property type="entry name" value="REVERSE TRANSCRIPTASE DOMAIN-CONTAINING PROTEIN"/>
    <property type="match status" value="1"/>
</dbReference>
<accession>A0A2I0ULA3</accession>
<dbReference type="EMBL" id="KZ505697">
    <property type="protein sequence ID" value="PKU46825.1"/>
    <property type="molecule type" value="Genomic_DNA"/>
</dbReference>
<gene>
    <name evidence="2" type="ORF">llap_2909</name>
</gene>
<dbReference type="AlphaFoldDB" id="A0A2I0ULA3"/>
<organism evidence="2 3">
    <name type="scientific">Limosa lapponica baueri</name>
    <dbReference type="NCBI Taxonomy" id="1758121"/>
    <lineage>
        <taxon>Eukaryota</taxon>
        <taxon>Metazoa</taxon>
        <taxon>Chordata</taxon>
        <taxon>Craniata</taxon>
        <taxon>Vertebrata</taxon>
        <taxon>Euteleostomi</taxon>
        <taxon>Archelosauria</taxon>
        <taxon>Archosauria</taxon>
        <taxon>Dinosauria</taxon>
        <taxon>Saurischia</taxon>
        <taxon>Theropoda</taxon>
        <taxon>Coelurosauria</taxon>
        <taxon>Aves</taxon>
        <taxon>Neognathae</taxon>
        <taxon>Neoaves</taxon>
        <taxon>Charadriiformes</taxon>
        <taxon>Scolopacidae</taxon>
        <taxon>Limosa</taxon>
    </lineage>
</organism>
<evidence type="ECO:0000313" key="2">
    <source>
        <dbReference type="EMBL" id="PKU46825.1"/>
    </source>
</evidence>
<reference evidence="3" key="2">
    <citation type="submission" date="2017-12" db="EMBL/GenBank/DDBJ databases">
        <title>Genome sequence of the Bar-tailed Godwit (Limosa lapponica baueri).</title>
        <authorList>
            <person name="Lima N.C.B."/>
            <person name="Parody-Merino A.M."/>
            <person name="Battley P.F."/>
            <person name="Fidler A.E."/>
            <person name="Prosdocimi F."/>
        </authorList>
    </citation>
    <scope>NUCLEOTIDE SEQUENCE [LARGE SCALE GENOMIC DNA]</scope>
</reference>
<dbReference type="Proteomes" id="UP000233556">
    <property type="component" value="Unassembled WGS sequence"/>
</dbReference>
<dbReference type="InterPro" id="IPR000477">
    <property type="entry name" value="RT_dom"/>
</dbReference>
<keyword evidence="3" id="KW-1185">Reference proteome</keyword>
<name>A0A2I0ULA3_LIMLA</name>